<dbReference type="Gene3D" id="3.90.550.10">
    <property type="entry name" value="Spore Coat Polysaccharide Biosynthesis Protein SpsA, Chain A"/>
    <property type="match status" value="1"/>
</dbReference>
<dbReference type="HAMAP" id="MF_00108">
    <property type="entry name" value="IspD"/>
    <property type="match status" value="1"/>
</dbReference>
<dbReference type="Pfam" id="PF01128">
    <property type="entry name" value="IspD"/>
    <property type="match status" value="1"/>
</dbReference>
<evidence type="ECO:0000256" key="1">
    <source>
        <dbReference type="ARBA" id="ARBA00000200"/>
    </source>
</evidence>
<dbReference type="FunFam" id="3.30.1330.50:FF:000003">
    <property type="entry name" value="2-C-methyl-D-erythritol 2,4-cyclodiphosphate synthase"/>
    <property type="match status" value="1"/>
</dbReference>
<dbReference type="InterPro" id="IPR029044">
    <property type="entry name" value="Nucleotide-diphossugar_trans"/>
</dbReference>
<evidence type="ECO:0000256" key="6">
    <source>
        <dbReference type="ARBA" id="ARBA00008480"/>
    </source>
</evidence>
<keyword evidence="9 14" id="KW-0548">Nucleotidyltransferase</keyword>
<feature type="binding site" evidence="14">
    <location>
        <position position="271"/>
    </location>
    <ligand>
        <name>a divalent metal cation</name>
        <dbReference type="ChEBI" id="CHEBI:60240"/>
    </ligand>
</feature>
<keyword evidence="12 14" id="KW-0456">Lyase</keyword>
<feature type="binding site" evidence="14">
    <location>
        <position position="306"/>
    </location>
    <ligand>
        <name>a divalent metal cation</name>
        <dbReference type="ChEBI" id="CHEBI:60240"/>
    </ligand>
</feature>
<feature type="site" description="Transition state stabilizer" evidence="14">
    <location>
        <position position="30"/>
    </location>
</feature>
<reference evidence="16 17" key="1">
    <citation type="submission" date="2018-06" db="EMBL/GenBank/DDBJ databases">
        <authorList>
            <consortium name="Pathogen Informatics"/>
            <person name="Doyle S."/>
        </authorList>
    </citation>
    <scope>NUCLEOTIDE SEQUENCE [LARGE SCALE GENOMIC DNA]</scope>
    <source>
        <strain evidence="16 17">NCTC7915</strain>
    </source>
</reference>
<dbReference type="Proteomes" id="UP000254118">
    <property type="component" value="Unassembled WGS sequence"/>
</dbReference>
<accession>A0AA46GZK2</accession>
<keyword evidence="11 14" id="KW-0414">Isoprene biosynthesis</keyword>
<dbReference type="SUPFAM" id="SSF53448">
    <property type="entry name" value="Nucleotide-diphospho-sugar transferases"/>
    <property type="match status" value="1"/>
</dbReference>
<dbReference type="HAMAP" id="MF_00107">
    <property type="entry name" value="IspF"/>
    <property type="match status" value="1"/>
</dbReference>
<comment type="catalytic activity">
    <reaction evidence="2 14">
        <text>2-C-methyl-D-erythritol 4-phosphate + CTP + H(+) = 4-CDP-2-C-methyl-D-erythritol + diphosphate</text>
        <dbReference type="Rhea" id="RHEA:13429"/>
        <dbReference type="ChEBI" id="CHEBI:15378"/>
        <dbReference type="ChEBI" id="CHEBI:33019"/>
        <dbReference type="ChEBI" id="CHEBI:37563"/>
        <dbReference type="ChEBI" id="CHEBI:57823"/>
        <dbReference type="ChEBI" id="CHEBI:58262"/>
        <dbReference type="EC" id="2.7.7.60"/>
    </reaction>
</comment>
<dbReference type="NCBIfam" id="TIGR00453">
    <property type="entry name" value="ispD"/>
    <property type="match status" value="1"/>
</dbReference>
<dbReference type="SUPFAM" id="SSF69765">
    <property type="entry name" value="IpsF-like"/>
    <property type="match status" value="1"/>
</dbReference>
<keyword evidence="10 14" id="KW-0479">Metal-binding</keyword>
<dbReference type="GO" id="GO:0019288">
    <property type="term" value="P:isopentenyl diphosphate biosynthetic process, methylerythritol 4-phosphate pathway"/>
    <property type="evidence" value="ECO:0007669"/>
    <property type="project" value="UniProtKB-UniRule"/>
</dbReference>
<feature type="binding site" evidence="14">
    <location>
        <position position="403"/>
    </location>
    <ligand>
        <name>4-CDP-2-C-methyl-D-erythritol 2-phosphate</name>
        <dbReference type="ChEBI" id="CHEBI:57919"/>
    </ligand>
</feature>
<evidence type="ECO:0000256" key="12">
    <source>
        <dbReference type="ARBA" id="ARBA00023239"/>
    </source>
</evidence>
<dbReference type="GO" id="GO:0016114">
    <property type="term" value="P:terpenoid biosynthetic process"/>
    <property type="evidence" value="ECO:0007669"/>
    <property type="project" value="InterPro"/>
</dbReference>
<dbReference type="GO" id="GO:0008685">
    <property type="term" value="F:2-C-methyl-D-erythritol 2,4-cyclodiphosphate synthase activity"/>
    <property type="evidence" value="ECO:0007669"/>
    <property type="project" value="UniProtKB-UniRule"/>
</dbReference>
<dbReference type="InterPro" id="IPR026596">
    <property type="entry name" value="IspD/F"/>
</dbReference>
<dbReference type="EC" id="4.6.1.12" evidence="14"/>
<feature type="binding site" evidence="14">
    <location>
        <begin position="393"/>
        <end position="396"/>
    </location>
    <ligand>
        <name>4-CDP-2-C-methyl-D-erythritol 2-phosphate</name>
        <dbReference type="ChEBI" id="CHEBI:57919"/>
    </ligand>
</feature>
<comment type="caution">
    <text evidence="16">The sequence shown here is derived from an EMBL/GenBank/DDBJ whole genome shotgun (WGS) entry which is preliminary data.</text>
</comment>
<dbReference type="EC" id="2.7.7.60" evidence="14"/>
<dbReference type="PROSITE" id="PS01295">
    <property type="entry name" value="ISPD"/>
    <property type="match status" value="1"/>
</dbReference>
<evidence type="ECO:0000256" key="10">
    <source>
        <dbReference type="ARBA" id="ARBA00022723"/>
    </source>
</evidence>
<dbReference type="InterPro" id="IPR003526">
    <property type="entry name" value="MECDP_synthase"/>
</dbReference>
<dbReference type="Gene3D" id="3.30.1330.50">
    <property type="entry name" value="2-C-methyl-D-erythritol 2,4-cyclodiphosphate synthase"/>
    <property type="match status" value="1"/>
</dbReference>
<dbReference type="GO" id="GO:0046872">
    <property type="term" value="F:metal ion binding"/>
    <property type="evidence" value="ECO:0007669"/>
    <property type="project" value="UniProtKB-KW"/>
</dbReference>
<evidence type="ECO:0000313" key="17">
    <source>
        <dbReference type="Proteomes" id="UP000254118"/>
    </source>
</evidence>
<feature type="site" description="Positions MEP for the nucleophilic attack" evidence="14">
    <location>
        <position position="226"/>
    </location>
</feature>
<evidence type="ECO:0000313" key="16">
    <source>
        <dbReference type="EMBL" id="STD04408.1"/>
    </source>
</evidence>
<dbReference type="NCBIfam" id="TIGR00151">
    <property type="entry name" value="ispF"/>
    <property type="match status" value="1"/>
</dbReference>
<dbReference type="InterPro" id="IPR020555">
    <property type="entry name" value="MECDP_synthase_CS"/>
</dbReference>
<dbReference type="CDD" id="cd02516">
    <property type="entry name" value="CDP-ME_synthetase"/>
    <property type="match status" value="1"/>
</dbReference>
<dbReference type="GO" id="GO:0050518">
    <property type="term" value="F:2-C-methyl-D-erythritol 4-phosphate cytidylyltransferase activity"/>
    <property type="evidence" value="ECO:0007669"/>
    <property type="project" value="UniProtKB-UniRule"/>
</dbReference>
<evidence type="ECO:0000256" key="14">
    <source>
        <dbReference type="HAMAP-Rule" id="MF_01520"/>
    </source>
</evidence>
<dbReference type="InterPro" id="IPR050088">
    <property type="entry name" value="IspD/TarI_cytidylyltransf_bact"/>
</dbReference>
<dbReference type="InterPro" id="IPR001228">
    <property type="entry name" value="IspD"/>
</dbReference>
<comment type="pathway">
    <text evidence="5 14">Isoprenoid biosynthesis; isopentenyl diphosphate biosynthesis via DXP pathway; isopentenyl diphosphate from 1-deoxy-D-xylulose 5-phosphate: step 2/6.</text>
</comment>
<name>A0AA46GZK2_9MICO</name>
<feature type="binding site" evidence="14">
    <location>
        <begin position="320"/>
        <end position="322"/>
    </location>
    <ligand>
        <name>4-CDP-2-C-methyl-D-erythritol 2-phosphate</name>
        <dbReference type="ChEBI" id="CHEBI:57919"/>
    </ligand>
</feature>
<comment type="similarity">
    <text evidence="7">Belongs to the IspD/TarI cytidylyltransferase family. IspD subfamily.</text>
</comment>
<feature type="binding site" evidence="14">
    <location>
        <begin position="269"/>
        <end position="271"/>
    </location>
    <ligand>
        <name>4-CDP-2-C-methyl-D-erythritol 2-phosphate</name>
        <dbReference type="ChEBI" id="CHEBI:57919"/>
    </ligand>
</feature>
<evidence type="ECO:0000256" key="13">
    <source>
        <dbReference type="ARBA" id="ARBA00023268"/>
    </source>
</evidence>
<dbReference type="PANTHER" id="PTHR32125:SF4">
    <property type="entry name" value="2-C-METHYL-D-ERYTHRITOL 4-PHOSPHATE CYTIDYLYLTRANSFERASE, CHLOROPLASTIC"/>
    <property type="match status" value="1"/>
</dbReference>
<comment type="catalytic activity">
    <reaction evidence="1 14">
        <text>4-CDP-2-C-methyl-D-erythritol 2-phosphate = 2-C-methyl-D-erythritol 2,4-cyclic diphosphate + CMP</text>
        <dbReference type="Rhea" id="RHEA:23864"/>
        <dbReference type="ChEBI" id="CHEBI:57919"/>
        <dbReference type="ChEBI" id="CHEBI:58483"/>
        <dbReference type="ChEBI" id="CHEBI:60377"/>
        <dbReference type="EC" id="4.6.1.12"/>
    </reaction>
</comment>
<dbReference type="PROSITE" id="PS01350">
    <property type="entry name" value="ISPF"/>
    <property type="match status" value="1"/>
</dbReference>
<evidence type="ECO:0000259" key="15">
    <source>
        <dbReference type="Pfam" id="PF02542"/>
    </source>
</evidence>
<comment type="function">
    <text evidence="14">Bifunctional enzyme that catalyzes the formation of 4-diphosphocytidyl-2-C-methyl-D-erythritol from CTP and 2-C-methyl-D-erythritol 4-phosphate (MEP) (IspD), and catalyzes the conversion of 4-diphosphocytidyl-2-C-methyl-D-erythritol 2-phosphate (CDP-ME2P) to 2-C-methyl-D-erythritol 2,4-cyclodiphosphate (ME-CPP) with a corresponding release of cytidine 5-monophosphate (CMP) (IspF).</text>
</comment>
<feature type="domain" description="2-C-methyl-D-erythritol 2,4-cyclodiphosphate synthase" evidence="15">
    <location>
        <begin position="263"/>
        <end position="415"/>
    </location>
</feature>
<feature type="region of interest" description="2-C-methyl-D-erythritol 4-phosphate cytidylyltransferase" evidence="14">
    <location>
        <begin position="1"/>
        <end position="262"/>
    </location>
</feature>
<dbReference type="InterPro" id="IPR018294">
    <property type="entry name" value="ISPD_synthase_CS"/>
</dbReference>
<evidence type="ECO:0000256" key="4">
    <source>
        <dbReference type="ARBA" id="ARBA00004709"/>
    </source>
</evidence>
<evidence type="ECO:0000256" key="8">
    <source>
        <dbReference type="ARBA" id="ARBA00022679"/>
    </source>
</evidence>
<keyword evidence="13 14" id="KW-0511">Multifunctional enzyme</keyword>
<evidence type="ECO:0000256" key="11">
    <source>
        <dbReference type="ARBA" id="ARBA00023229"/>
    </source>
</evidence>
<comment type="caution">
    <text evidence="14">Lacks conserved residue(s) required for the propagation of feature annotation.</text>
</comment>
<organism evidence="16 17">
    <name type="scientific">Dermatophilus congolensis</name>
    <dbReference type="NCBI Taxonomy" id="1863"/>
    <lineage>
        <taxon>Bacteria</taxon>
        <taxon>Bacillati</taxon>
        <taxon>Actinomycetota</taxon>
        <taxon>Actinomycetes</taxon>
        <taxon>Micrococcales</taxon>
        <taxon>Dermatophilaceae</taxon>
        <taxon>Dermatophilus</taxon>
    </lineage>
</organism>
<dbReference type="FunFam" id="3.90.550.10:FF:000003">
    <property type="entry name" value="2-C-methyl-D-erythritol 4-phosphate cytidylyltransferase"/>
    <property type="match status" value="1"/>
</dbReference>
<dbReference type="InterPro" id="IPR036571">
    <property type="entry name" value="MECDP_synthase_sf"/>
</dbReference>
<dbReference type="HAMAP" id="MF_01520">
    <property type="entry name" value="IspDF"/>
    <property type="match status" value="1"/>
</dbReference>
<comment type="cofactor">
    <cofactor evidence="3 14">
        <name>a divalent metal cation</name>
        <dbReference type="ChEBI" id="CHEBI:60240"/>
    </cofactor>
</comment>
<keyword evidence="8 14" id="KW-0808">Transferase</keyword>
<proteinExistence type="inferred from homology"/>
<feature type="site" description="Transition state stabilizer" evidence="14">
    <location>
        <position position="394"/>
    </location>
</feature>
<feature type="site" description="Positions MEP for the nucleophilic attack" evidence="14">
    <location>
        <position position="172"/>
    </location>
</feature>
<feature type="site" description="Transition state stabilizer" evidence="14">
    <location>
        <position position="23"/>
    </location>
</feature>
<sequence>MMFGKIMGMRVAVIVVAAGAGSRLGADRPKALVEMAGRPLLSWAMERVVQVSAVSTIVVVAPATHMDVAEAVARDGVTASGMSTAQAPAVVVVPGGAQRSDSVARGLAEVEKVGADIVLVHDAARALAPVTLFENVIAAVSAGDAAVIPGLAVSDTIKYVDSDDIVTVTPARASLRAVQTPQGFRTDVLVRAHREVIDQEVTDDASLVERLGESVRVIPGHPQADKITTPADLERITALASALSSKMNPTVQPQQSPALVMPRIGHGVDVHANASEDSGRTLWVAGLAWPGELALDGHSDADVAAHACCDALFSAAGIGDLGTHFGTGQPQWSGASGVVLLTEAARLVREAGYVIGNVSVQVVGNRPKVGKRRAEAEQVLSAACGAPVSVAGTTTDGLGLTGRGEGVAAIATAVVVPQN</sequence>
<evidence type="ECO:0000256" key="5">
    <source>
        <dbReference type="ARBA" id="ARBA00004787"/>
    </source>
</evidence>
<gene>
    <name evidence="14 16" type="primary">ispDF</name>
    <name evidence="16" type="ORF">NCTC7915_00249</name>
</gene>
<feature type="site" description="Transition state stabilizer" evidence="14">
    <location>
        <position position="298"/>
    </location>
</feature>
<evidence type="ECO:0000256" key="9">
    <source>
        <dbReference type="ARBA" id="ARBA00022695"/>
    </source>
</evidence>
<comment type="similarity">
    <text evidence="14">In the C-terminal section; belongs to the IspF family.</text>
</comment>
<comment type="similarity">
    <text evidence="14">In the N-terminal section; belongs to the IspD/TarI cytidylyltransferase family. IspD subfamily.</text>
</comment>
<dbReference type="EMBL" id="UFYA01000001">
    <property type="protein sequence ID" value="STD04408.1"/>
    <property type="molecule type" value="Genomic_DNA"/>
</dbReference>
<comment type="pathway">
    <text evidence="4 14">Isoprenoid biosynthesis; isopentenyl diphosphate biosynthesis via DXP pathway; isopentenyl diphosphate from 1-deoxy-D-xylulose 5-phosphate: step 4/6.</text>
</comment>
<evidence type="ECO:0000256" key="7">
    <source>
        <dbReference type="ARBA" id="ARBA00009789"/>
    </source>
</evidence>
<protein>
    <recommendedName>
        <fullName evidence="14">Bifunctional enzyme IspD/IspF</fullName>
    </recommendedName>
    <domain>
        <recommendedName>
            <fullName evidence="14">2-C-methyl-D-erythritol 4-phosphate cytidylyltransferase</fullName>
            <ecNumber evidence="14">2.7.7.60</ecNumber>
        </recommendedName>
        <alternativeName>
            <fullName evidence="14">4-diphosphocytidyl-2C-methyl-D-erythritol synthase</fullName>
        </alternativeName>
        <alternativeName>
            <fullName evidence="14">MEP cytidylyltransferase</fullName>
            <shortName evidence="14">MCT</shortName>
        </alternativeName>
    </domain>
    <domain>
        <recommendedName>
            <fullName evidence="14">2-C-methyl-D-erythritol 2,4-cyclodiphosphate synthase</fullName>
            <shortName evidence="14">MECDP-synthase</shortName>
            <shortName evidence="14">MECPP-synthase</shortName>
            <shortName evidence="14">MECPS</shortName>
            <ecNumber evidence="14">4.6.1.12</ecNumber>
        </recommendedName>
    </domain>
</protein>
<dbReference type="AlphaFoldDB" id="A0AA46GZK2"/>
<feature type="binding site" evidence="14">
    <location>
        <begin position="298"/>
        <end position="299"/>
    </location>
    <ligand>
        <name>4-CDP-2-C-methyl-D-erythritol 2-phosphate</name>
        <dbReference type="ChEBI" id="CHEBI:57919"/>
    </ligand>
</feature>
<dbReference type="CDD" id="cd00554">
    <property type="entry name" value="MECDP_synthase"/>
    <property type="match status" value="1"/>
</dbReference>
<evidence type="ECO:0000256" key="3">
    <source>
        <dbReference type="ARBA" id="ARBA00001968"/>
    </source>
</evidence>
<feature type="binding site" evidence="14">
    <location>
        <position position="269"/>
    </location>
    <ligand>
        <name>a divalent metal cation</name>
        <dbReference type="ChEBI" id="CHEBI:60240"/>
    </ligand>
</feature>
<dbReference type="InterPro" id="IPR034683">
    <property type="entry name" value="IspD/TarI"/>
</dbReference>
<comment type="similarity">
    <text evidence="6">Belongs to the IspF family.</text>
</comment>
<dbReference type="Pfam" id="PF02542">
    <property type="entry name" value="YgbB"/>
    <property type="match status" value="1"/>
</dbReference>
<feature type="region of interest" description="2-C-methyl-D-erythritol 2,4-cyclodiphosphate synthase" evidence="14">
    <location>
        <begin position="263"/>
        <end position="419"/>
    </location>
</feature>
<dbReference type="PANTHER" id="PTHR32125">
    <property type="entry name" value="2-C-METHYL-D-ERYTHRITOL 4-PHOSPHATE CYTIDYLYLTRANSFERASE, CHLOROPLASTIC"/>
    <property type="match status" value="1"/>
</dbReference>
<evidence type="ECO:0000256" key="2">
    <source>
        <dbReference type="ARBA" id="ARBA00001282"/>
    </source>
</evidence>